<reference evidence="1" key="1">
    <citation type="journal article" date="2014" name="Int. J. Syst. Evol. Microbiol.">
        <title>Complete genome sequence of Corynebacterium casei LMG S-19264T (=DSM 44701T), isolated from a smear-ripened cheese.</title>
        <authorList>
            <consortium name="US DOE Joint Genome Institute (JGI-PGF)"/>
            <person name="Walter F."/>
            <person name="Albersmeier A."/>
            <person name="Kalinowski J."/>
            <person name="Ruckert C."/>
        </authorList>
    </citation>
    <scope>NUCLEOTIDE SEQUENCE</scope>
    <source>
        <strain evidence="1">CGMCC 1.12827</strain>
    </source>
</reference>
<name>A0A916WVI8_9ACTN</name>
<reference evidence="1" key="2">
    <citation type="submission" date="2020-09" db="EMBL/GenBank/DDBJ databases">
        <authorList>
            <person name="Sun Q."/>
            <person name="Zhou Y."/>
        </authorList>
    </citation>
    <scope>NUCLEOTIDE SEQUENCE</scope>
    <source>
        <strain evidence="1">CGMCC 1.12827</strain>
    </source>
</reference>
<evidence type="ECO:0000313" key="1">
    <source>
        <dbReference type="EMBL" id="GGB33296.1"/>
    </source>
</evidence>
<proteinExistence type="predicted"/>
<dbReference type="EMBL" id="BMGC01000013">
    <property type="protein sequence ID" value="GGB33296.1"/>
    <property type="molecule type" value="Genomic_DNA"/>
</dbReference>
<protein>
    <submittedName>
        <fullName evidence="1">Uncharacterized protein</fullName>
    </submittedName>
</protein>
<gene>
    <name evidence="1" type="ORF">GCM10011489_21830</name>
</gene>
<accession>A0A916WVI8</accession>
<sequence length="118" mass="12933">MDSPVFGVIDIEGGNSMVEAFAALQAYGRLLSVGHTARTKESFPVGAFEGDFGREGKRIETMHLLERGSNDADLGRDIEWLAEHIAEGTIVPPETQLVPFPMEEGIDVSIRQRSTFVL</sequence>
<comment type="caution">
    <text evidence="1">The sequence shown here is derived from an EMBL/GenBank/DDBJ whole genome shotgun (WGS) entry which is preliminary data.</text>
</comment>
<organism evidence="1 2">
    <name type="scientific">Gordonia jinhuaensis</name>
    <dbReference type="NCBI Taxonomy" id="1517702"/>
    <lineage>
        <taxon>Bacteria</taxon>
        <taxon>Bacillati</taxon>
        <taxon>Actinomycetota</taxon>
        <taxon>Actinomycetes</taxon>
        <taxon>Mycobacteriales</taxon>
        <taxon>Gordoniaceae</taxon>
        <taxon>Gordonia</taxon>
    </lineage>
</organism>
<keyword evidence="2" id="KW-1185">Reference proteome</keyword>
<dbReference type="AlphaFoldDB" id="A0A916WVI8"/>
<evidence type="ECO:0000313" key="2">
    <source>
        <dbReference type="Proteomes" id="UP000621454"/>
    </source>
</evidence>
<dbReference type="Proteomes" id="UP000621454">
    <property type="component" value="Unassembled WGS sequence"/>
</dbReference>